<dbReference type="OrthoDB" id="6513042at2759"/>
<accession>A0A0C2WY11</accession>
<proteinExistence type="predicted"/>
<dbReference type="Proteomes" id="UP000054097">
    <property type="component" value="Unassembled WGS sequence"/>
</dbReference>
<feature type="compositionally biased region" description="Polar residues" evidence="1">
    <location>
        <begin position="162"/>
        <end position="172"/>
    </location>
</feature>
<reference evidence="3" key="2">
    <citation type="submission" date="2015-01" db="EMBL/GenBank/DDBJ databases">
        <title>Evolutionary Origins and Diversification of the Mycorrhizal Mutualists.</title>
        <authorList>
            <consortium name="DOE Joint Genome Institute"/>
            <consortium name="Mycorrhizal Genomics Consortium"/>
            <person name="Kohler A."/>
            <person name="Kuo A."/>
            <person name="Nagy L.G."/>
            <person name="Floudas D."/>
            <person name="Copeland A."/>
            <person name="Barry K.W."/>
            <person name="Cichocki N."/>
            <person name="Veneault-Fourrey C."/>
            <person name="LaButti K."/>
            <person name="Lindquist E.A."/>
            <person name="Lipzen A."/>
            <person name="Lundell T."/>
            <person name="Morin E."/>
            <person name="Murat C."/>
            <person name="Riley R."/>
            <person name="Ohm R."/>
            <person name="Sun H."/>
            <person name="Tunlid A."/>
            <person name="Henrissat B."/>
            <person name="Grigoriev I.V."/>
            <person name="Hibbett D.S."/>
            <person name="Martin F."/>
        </authorList>
    </citation>
    <scope>NUCLEOTIDE SEQUENCE [LARGE SCALE GENOMIC DNA]</scope>
    <source>
        <strain evidence="3">MAFF 305830</strain>
    </source>
</reference>
<organism evidence="2 3">
    <name type="scientific">Serendipita vermifera MAFF 305830</name>
    <dbReference type="NCBI Taxonomy" id="933852"/>
    <lineage>
        <taxon>Eukaryota</taxon>
        <taxon>Fungi</taxon>
        <taxon>Dikarya</taxon>
        <taxon>Basidiomycota</taxon>
        <taxon>Agaricomycotina</taxon>
        <taxon>Agaricomycetes</taxon>
        <taxon>Sebacinales</taxon>
        <taxon>Serendipitaceae</taxon>
        <taxon>Serendipita</taxon>
    </lineage>
</organism>
<dbReference type="HOGENOM" id="CLU_082826_0_0_1"/>
<feature type="compositionally biased region" description="Polar residues" evidence="1">
    <location>
        <begin position="133"/>
        <end position="148"/>
    </location>
</feature>
<protein>
    <submittedName>
        <fullName evidence="2">Uncharacterized protein</fullName>
    </submittedName>
</protein>
<sequence>MVIKLYRYACTLLLTKSLGLGRRESASRIDPAFYRTHDALSYIPSDTQSLKSQATYSSGLPGFVGSSGPFNTGSRGGGNSKRSAYGGYASSIISQDIRPSASDASSVIGSQAPSEHPSSIAYSQSDRIRRRASFSSTSDMGSLSTYDYKSQEDAGDLDDMRSQYSASGVTEF</sequence>
<reference evidence="2 3" key="1">
    <citation type="submission" date="2014-04" db="EMBL/GenBank/DDBJ databases">
        <authorList>
            <consortium name="DOE Joint Genome Institute"/>
            <person name="Kuo A."/>
            <person name="Zuccaro A."/>
            <person name="Kohler A."/>
            <person name="Nagy L.G."/>
            <person name="Floudas D."/>
            <person name="Copeland A."/>
            <person name="Barry K.W."/>
            <person name="Cichocki N."/>
            <person name="Veneault-Fourrey C."/>
            <person name="LaButti K."/>
            <person name="Lindquist E.A."/>
            <person name="Lipzen A."/>
            <person name="Lundell T."/>
            <person name="Morin E."/>
            <person name="Murat C."/>
            <person name="Sun H."/>
            <person name="Tunlid A."/>
            <person name="Henrissat B."/>
            <person name="Grigoriev I.V."/>
            <person name="Hibbett D.S."/>
            <person name="Martin F."/>
            <person name="Nordberg H.P."/>
            <person name="Cantor M.N."/>
            <person name="Hua S.X."/>
        </authorList>
    </citation>
    <scope>NUCLEOTIDE SEQUENCE [LARGE SCALE GENOMIC DNA]</scope>
    <source>
        <strain evidence="2 3">MAFF 305830</strain>
    </source>
</reference>
<evidence type="ECO:0000313" key="3">
    <source>
        <dbReference type="Proteomes" id="UP000054097"/>
    </source>
</evidence>
<keyword evidence="3" id="KW-1185">Reference proteome</keyword>
<gene>
    <name evidence="2" type="ORF">M408DRAFT_273803</name>
</gene>
<dbReference type="AlphaFoldDB" id="A0A0C2WY11"/>
<feature type="region of interest" description="Disordered" evidence="1">
    <location>
        <begin position="102"/>
        <end position="172"/>
    </location>
</feature>
<feature type="compositionally biased region" description="Polar residues" evidence="1">
    <location>
        <begin position="102"/>
        <end position="125"/>
    </location>
</feature>
<dbReference type="STRING" id="933852.A0A0C2WY11"/>
<name>A0A0C2WY11_SERVB</name>
<dbReference type="EMBL" id="KN824283">
    <property type="protein sequence ID" value="KIM30988.1"/>
    <property type="molecule type" value="Genomic_DNA"/>
</dbReference>
<evidence type="ECO:0000256" key="1">
    <source>
        <dbReference type="SAM" id="MobiDB-lite"/>
    </source>
</evidence>
<evidence type="ECO:0000313" key="2">
    <source>
        <dbReference type="EMBL" id="KIM30988.1"/>
    </source>
</evidence>